<evidence type="ECO:0000256" key="2">
    <source>
        <dbReference type="ARBA" id="ARBA00009252"/>
    </source>
</evidence>
<feature type="region of interest" description="Disordered" evidence="8">
    <location>
        <begin position="472"/>
        <end position="498"/>
    </location>
</feature>
<evidence type="ECO:0000256" key="6">
    <source>
        <dbReference type="RuleBase" id="RU364107"/>
    </source>
</evidence>
<evidence type="ECO:0000256" key="4">
    <source>
        <dbReference type="ARBA" id="ARBA00023242"/>
    </source>
</evidence>
<feature type="compositionally biased region" description="Basic and acidic residues" evidence="8">
    <location>
        <begin position="538"/>
        <end position="550"/>
    </location>
</feature>
<dbReference type="GO" id="GO:0090694">
    <property type="term" value="C:Scc2-Scc4 cohesin loading complex"/>
    <property type="evidence" value="ECO:0007669"/>
    <property type="project" value="TreeGrafter"/>
</dbReference>
<feature type="domain" description="Sister chromatid cohesion C-terminal" evidence="9">
    <location>
        <begin position="1779"/>
        <end position="1982"/>
    </location>
</feature>
<reference evidence="10 11" key="2">
    <citation type="submission" date="2018-11" db="EMBL/GenBank/DDBJ databases">
        <authorList>
            <consortium name="Pathogen Informatics"/>
        </authorList>
    </citation>
    <scope>NUCLEOTIDE SEQUENCE [LARGE SCALE GENOMIC DNA]</scope>
</reference>
<dbReference type="Pfam" id="PF12830">
    <property type="entry name" value="Nipped-B_C"/>
    <property type="match status" value="1"/>
</dbReference>
<dbReference type="InterPro" id="IPR016024">
    <property type="entry name" value="ARM-type_fold"/>
</dbReference>
<dbReference type="InterPro" id="IPR026003">
    <property type="entry name" value="Cohesin_HEAT"/>
</dbReference>
<keyword evidence="5 6" id="KW-0131">Cell cycle</keyword>
<dbReference type="GO" id="GO:0071169">
    <property type="term" value="P:establishment of protein localization to chromatin"/>
    <property type="evidence" value="ECO:0007669"/>
    <property type="project" value="TreeGrafter"/>
</dbReference>
<keyword evidence="7" id="KW-0175">Coiled coil</keyword>
<dbReference type="CDD" id="cd23958">
    <property type="entry name" value="SCC2"/>
    <property type="match status" value="1"/>
</dbReference>
<dbReference type="WBParaSite" id="TCLT_0000073101-mRNA-1">
    <property type="protein sequence ID" value="TCLT_0000073101-mRNA-1"/>
    <property type="gene ID" value="TCLT_0000073101"/>
</dbReference>
<evidence type="ECO:0000313" key="11">
    <source>
        <dbReference type="Proteomes" id="UP000276776"/>
    </source>
</evidence>
<dbReference type="Pfam" id="PF12765">
    <property type="entry name" value="Cohesin_HEAT"/>
    <property type="match status" value="1"/>
</dbReference>
<dbReference type="GO" id="GO:0140588">
    <property type="term" value="P:chromatin looping"/>
    <property type="evidence" value="ECO:0007669"/>
    <property type="project" value="InterPro"/>
</dbReference>
<feature type="region of interest" description="Disordered" evidence="8">
    <location>
        <begin position="510"/>
        <end position="576"/>
    </location>
</feature>
<dbReference type="InterPro" id="IPR024986">
    <property type="entry name" value="Nipped-B_C"/>
</dbReference>
<dbReference type="EMBL" id="UYYF01000062">
    <property type="protein sequence ID" value="VDM95814.1"/>
    <property type="molecule type" value="Genomic_DNA"/>
</dbReference>
<evidence type="ECO:0000256" key="3">
    <source>
        <dbReference type="ARBA" id="ARBA00022737"/>
    </source>
</evidence>
<dbReference type="Proteomes" id="UP000276776">
    <property type="component" value="Unassembled WGS sequence"/>
</dbReference>
<sequence length="2213" mass="254298">MNNLNSVQNPARSTSSAVVANTQNPFYNQQMLLQQQYMQIPTLYGSQQAGGIMLQQHPMDIQAFQQQQQLLQVMQQQQQHQQALQSHQRSLGLHESQTLAQHQAVLQQHHYQRALQQAAQQQQQQRQLEQQRLLEQQQRQLDLMHQEREAALLKQQQDELFRQKSEALARQQQEELTRLKQEELRKMSYLKEQQLKQQREKRMQQEQQRVLEERKRQEEVRKCEEQRKEMEKVRAIREQQHRKQREAREAFIVMKEKADSFPIPLNLAGCHTLTKLVNHLPFPSPYLPHTKHLKCEMIGVPQVGPTEKNVLAQVVEAFSQTDTSDVVLKHEDSETSNFDCEGAPCIVRELYEINHQAFDVSNTQNVGAPEIVKEVEARSSIETMTIAATEVILLEEHTSEKNSLTEDESQNVATSSISEAYKPSFSDASNLSSLQEDEQVQLRRQIVSLGKQPKAQQVRKKKDMVESLFDSLTGYFDPSEGRRRRQRTRTYEEEQNEKMQMELIAQLEKAEANGKDEKESGKTEHRPDHVGTSQEGSVKNDSKPKFFETHKKNRKRVREKSSDQVERPPTPTEANTKFVVIQQRELEWRERQRKRHEKHKRRQNESESECWNNEVMAEKESYIKFTTIMEQIFEAIDEQVFIHCTTGDTDGGVSQDLLDKDQLEELRQEAQKLKSWKKINKINPERLVKLLNILEKNIRNVVGVDGEQSLIALYNEEDEDDSGEVYHEAFGDRIMRAADASCTAMIIMTATKMPKQVFIEDPIERSIQLCGQFLNNIIYPALDISCHSSSKGKKNGHCKFLVENLKIDECEIEIRNTGRSFPYIKIYIYRRKKKEKVRTQCLTDTAVLQLCSLGSGPFFVDNVGELQMQSIKLLSAIFSRYENFRKNIIQDLLNSVHRLSPTKTSKNSYRMTADEWISNMSVLIMQLVQSVVKVPRRRRSEESCDIDEETAVDDIIVKDSVVDCQKMASLFLSGFLAKCTAKSEEDYRRLFDQFLHDLLTALYKPEWPAAEMLLALLGNVLVTFYRSKHVDMSLRIASLDYLGTVTASLRRDIYQVVSDTGRLDAVVKTLLYEELEEGDQTGDVDAIDISHMSHIDKMKKVQRALIDYLVDKRGDADVSVEYAVLFYVGIWYKDLYDEAESTKQKLKQIMKNSEISDKDKRKFEKKAARVLERCQAMKVFLIKTADKKHMKKRAEQLARTGNSLMDSDALWLVRFLASTREYNQSFSTYLNHILYGIHAEQAVGLRTKAMKCLTLIIEADHAVLKIPEVRKAVQARMMDPNAAVREATIELIGKYLIAKPEYVPQYYPILIERIKDSGVAVRKRVIRIIREICEQQPEYEKVPEMLARIVRRIWDEEGVKKLTIDTMQSLLFHPARERDSVQLIKKVMTLTDMVQICVKDNTLDFFEQLLNILLKSNDRTLLFASRQIVDTLVDNVLMLDSKMAAGGNVTANSNDDNTMNSAVIHKEHEERLLACLSTLSLFSKARPDLMVKHAETLHPYLSMNVNGPAEQQVINQVINMLERVVPLMDHPSESFLKTLDESLYQLVKDGGMRIIASSLACSAAIYNKWKKRIPTVIQIFFKYLKFLHQTKEEILRKQSSGIPLTKKPMVLRSLFSIGLMSRYFDLDVVLENDEEAKKFLNANLSSVSHSLSNGGDEGIAEDDKQPRKSGGFVEIIFHVLSTFCRYRDDDIRFKALNAIGHFAATNSEYLKRPELRNMYLTLLGTNDSEYLCLKIQCLKNLELFLSAEESKMVKNNSEWHISKEEHDLKEMELANSGLASTVIQLYWNAVLNSYYNASDAVRTAAVQVAILTLSQGLVTPGSSIPTLIAMTTDKNTIVRNKVEHMLREIDSKYAGMVPSKAIAGIRCSFRLHMIMKANQGSILRGIRTCFQSAASGSSDNVANEMPKMTNDGQALLSGLYQNLRCNRQQRRSFLSSVLRLFSEDSREKLSLEEWVFVADNLAMFPYQVVDEPLYVIRQIESIVSISGQSIISVFMAHLLPRPKVEEIDDEAEFNPELIYIKFHTLFILPNMIHVYLVKIVWTFCFVIVDERRLPEDKSMLYECMKNSQACFILLYLKNFLMKLYGFSESKVQEYSPSESAKVYEKPVNTRRNMLIFSPHSALQELVAEAALNRDTVDGHIRMANQIVAFRNMLLSLDHDNDDEDDKPDVSLCPTPAMPSKENVNLITEDQGNANTSAPYSVLENIDLSQTGNS</sequence>
<evidence type="ECO:0000259" key="9">
    <source>
        <dbReference type="Pfam" id="PF12830"/>
    </source>
</evidence>
<accession>A0A0N5CKW5</accession>
<dbReference type="GO" id="GO:0034087">
    <property type="term" value="P:establishment of mitotic sister chromatid cohesion"/>
    <property type="evidence" value="ECO:0007669"/>
    <property type="project" value="TreeGrafter"/>
</dbReference>
<keyword evidence="4 6" id="KW-0539">Nucleus</keyword>
<dbReference type="PANTHER" id="PTHR21704">
    <property type="entry name" value="NIPPED-B-LIKE PROTEIN DELANGIN SCC2-RELATED"/>
    <property type="match status" value="1"/>
</dbReference>
<evidence type="ECO:0000313" key="10">
    <source>
        <dbReference type="EMBL" id="VDM95814.1"/>
    </source>
</evidence>
<dbReference type="PANTHER" id="PTHR21704:SF18">
    <property type="entry name" value="NIPPED-B-LIKE PROTEIN"/>
    <property type="match status" value="1"/>
</dbReference>
<dbReference type="GO" id="GO:0010468">
    <property type="term" value="P:regulation of gene expression"/>
    <property type="evidence" value="ECO:0007669"/>
    <property type="project" value="InterPro"/>
</dbReference>
<feature type="coiled-coil region" evidence="7">
    <location>
        <begin position="111"/>
        <end position="243"/>
    </location>
</feature>
<evidence type="ECO:0000256" key="7">
    <source>
        <dbReference type="SAM" id="Coils"/>
    </source>
</evidence>
<proteinExistence type="inferred from homology"/>
<feature type="compositionally biased region" description="Basic and acidic residues" evidence="8">
    <location>
        <begin position="510"/>
        <end position="529"/>
    </location>
</feature>
<keyword evidence="3 6" id="KW-0677">Repeat</keyword>
<reference evidence="12" key="1">
    <citation type="submission" date="2016-04" db="UniProtKB">
        <authorList>
            <consortium name="WormBaseParasite"/>
        </authorList>
    </citation>
    <scope>IDENTIFICATION</scope>
</reference>
<dbReference type="GO" id="GO:1990414">
    <property type="term" value="P:replication-born double-strand break repair via sister chromatid exchange"/>
    <property type="evidence" value="ECO:0007669"/>
    <property type="project" value="TreeGrafter"/>
</dbReference>
<name>A0A0N5CKW5_THECL</name>
<dbReference type="STRING" id="103827.A0A0N5CKW5"/>
<dbReference type="GO" id="GO:0003682">
    <property type="term" value="F:chromatin binding"/>
    <property type="evidence" value="ECO:0007669"/>
    <property type="project" value="TreeGrafter"/>
</dbReference>
<dbReference type="InterPro" id="IPR011989">
    <property type="entry name" value="ARM-like"/>
</dbReference>
<evidence type="ECO:0000256" key="1">
    <source>
        <dbReference type="ARBA" id="ARBA00004123"/>
    </source>
</evidence>
<keyword evidence="11" id="KW-1185">Reference proteome</keyword>
<dbReference type="GO" id="GO:0061775">
    <property type="term" value="F:cohesin loader activity"/>
    <property type="evidence" value="ECO:0007669"/>
    <property type="project" value="InterPro"/>
</dbReference>
<evidence type="ECO:0000256" key="8">
    <source>
        <dbReference type="SAM" id="MobiDB-lite"/>
    </source>
</evidence>
<protein>
    <recommendedName>
        <fullName evidence="6">Nipped-B protein</fullName>
    </recommendedName>
</protein>
<dbReference type="OMA" id="DAYLICR"/>
<evidence type="ECO:0000313" key="12">
    <source>
        <dbReference type="WBParaSite" id="TCLT_0000073101-mRNA-1"/>
    </source>
</evidence>
<dbReference type="SUPFAM" id="SSF48371">
    <property type="entry name" value="ARM repeat"/>
    <property type="match status" value="1"/>
</dbReference>
<comment type="similarity">
    <text evidence="2 6">Belongs to the SCC2/Nipped-B family.</text>
</comment>
<evidence type="ECO:0000256" key="5">
    <source>
        <dbReference type="ARBA" id="ARBA00023306"/>
    </source>
</evidence>
<comment type="subcellular location">
    <subcellularLocation>
        <location evidence="1 6">Nucleus</location>
    </subcellularLocation>
</comment>
<dbReference type="InterPro" id="IPR033031">
    <property type="entry name" value="Scc2/Nipped-B"/>
</dbReference>
<feature type="compositionally biased region" description="Basic and acidic residues" evidence="8">
    <location>
        <begin position="489"/>
        <end position="498"/>
    </location>
</feature>
<organism evidence="12">
    <name type="scientific">Thelazia callipaeda</name>
    <name type="common">Oriental eyeworm</name>
    <name type="synonym">Parasitic nematode</name>
    <dbReference type="NCBI Taxonomy" id="103827"/>
    <lineage>
        <taxon>Eukaryota</taxon>
        <taxon>Metazoa</taxon>
        <taxon>Ecdysozoa</taxon>
        <taxon>Nematoda</taxon>
        <taxon>Chromadorea</taxon>
        <taxon>Rhabditida</taxon>
        <taxon>Spirurina</taxon>
        <taxon>Spiruromorpha</taxon>
        <taxon>Thelazioidea</taxon>
        <taxon>Thelaziidae</taxon>
        <taxon>Thelazia</taxon>
    </lineage>
</organism>
<feature type="region of interest" description="Disordered" evidence="8">
    <location>
        <begin position="2159"/>
        <end position="2179"/>
    </location>
</feature>
<dbReference type="OrthoDB" id="418242at2759"/>
<gene>
    <name evidence="10" type="ORF">TCLT_LOCUS732</name>
</gene>
<dbReference type="Gene3D" id="1.25.10.10">
    <property type="entry name" value="Leucine-rich Repeat Variant"/>
    <property type="match status" value="1"/>
</dbReference>